<proteinExistence type="predicted"/>
<organism evidence="1 2">
    <name type="scientific">Micromonospora yangpuensis</name>
    <dbReference type="NCBI Taxonomy" id="683228"/>
    <lineage>
        <taxon>Bacteria</taxon>
        <taxon>Bacillati</taxon>
        <taxon>Actinomycetota</taxon>
        <taxon>Actinomycetes</taxon>
        <taxon>Micromonosporales</taxon>
        <taxon>Micromonosporaceae</taxon>
        <taxon>Micromonospora</taxon>
    </lineage>
</organism>
<dbReference type="InterPro" id="IPR051082">
    <property type="entry name" value="Pentapeptide-BTB/POZ_domain"/>
</dbReference>
<dbReference type="PANTHER" id="PTHR14136">
    <property type="entry name" value="BTB_POZ DOMAIN-CONTAINING PROTEIN KCTD9"/>
    <property type="match status" value="1"/>
</dbReference>
<dbReference type="EMBL" id="FMIA01000002">
    <property type="protein sequence ID" value="SCL50645.1"/>
    <property type="molecule type" value="Genomic_DNA"/>
</dbReference>
<dbReference type="SUPFAM" id="SSF141571">
    <property type="entry name" value="Pentapeptide repeat-like"/>
    <property type="match status" value="1"/>
</dbReference>
<keyword evidence="2" id="KW-1185">Reference proteome</keyword>
<dbReference type="AlphaFoldDB" id="A0A1C6U968"/>
<name>A0A1C6U968_9ACTN</name>
<gene>
    <name evidence="1" type="ORF">GA0070617_1547</name>
</gene>
<evidence type="ECO:0000313" key="2">
    <source>
        <dbReference type="Proteomes" id="UP000198937"/>
    </source>
</evidence>
<reference evidence="1 2" key="1">
    <citation type="submission" date="2016-06" db="EMBL/GenBank/DDBJ databases">
        <authorList>
            <person name="Kjaerup R.B."/>
            <person name="Dalgaard T.S."/>
            <person name="Juul-Madsen H.R."/>
        </authorList>
    </citation>
    <scope>NUCLEOTIDE SEQUENCE [LARGE SCALE GENOMIC DNA]</scope>
    <source>
        <strain evidence="1 2">DSM 45577</strain>
    </source>
</reference>
<dbReference type="PANTHER" id="PTHR14136:SF17">
    <property type="entry name" value="BTB_POZ DOMAIN-CONTAINING PROTEIN KCTD9"/>
    <property type="match status" value="1"/>
</dbReference>
<dbReference type="STRING" id="683228.GA0070617_1547"/>
<accession>A0A1C6U968</accession>
<dbReference type="Proteomes" id="UP000198937">
    <property type="component" value="Unassembled WGS sequence"/>
</dbReference>
<dbReference type="Pfam" id="PF00805">
    <property type="entry name" value="Pentapeptide"/>
    <property type="match status" value="1"/>
</dbReference>
<dbReference type="InterPro" id="IPR001646">
    <property type="entry name" value="5peptide_repeat"/>
</dbReference>
<dbReference type="OrthoDB" id="2579959at2"/>
<sequence length="255" mass="27298">MRTTTVGDVTILLPDLDPADLDPTTDLADDVSDALVEDAGWRRAVFDDVRVRGSRIVGVDLSESTWDTGTVFGCEIIRTDLSGAVLSGVTIERCTISGSRLTGARLTDVRLKDVLFDSCRLDYATLDRVVAAGAVGFVDCILADGTWASCRLPHTTVRSCRVDRLELRSCHLTGTDLRGNNLRQVRTSLDSLRGVVLDEHQLPDLTHLAVTALGITGGTCSAKLVGLAGALVCVRSPTGFGTTDQERIRDRGLSA</sequence>
<dbReference type="Gene3D" id="2.160.20.80">
    <property type="entry name" value="E3 ubiquitin-protein ligase SopA"/>
    <property type="match status" value="1"/>
</dbReference>
<protein>
    <submittedName>
        <fullName evidence="1">Uncharacterized protein YjbI, contains pentapeptide repeats</fullName>
    </submittedName>
</protein>
<evidence type="ECO:0000313" key="1">
    <source>
        <dbReference type="EMBL" id="SCL50645.1"/>
    </source>
</evidence>